<protein>
    <submittedName>
        <fullName evidence="2">Phytanoyl-CoA dioxygenase family protein</fullName>
    </submittedName>
</protein>
<evidence type="ECO:0000313" key="2">
    <source>
        <dbReference type="EMBL" id="QYM78205.1"/>
    </source>
</evidence>
<gene>
    <name evidence="2" type="ORF">K0B96_12960</name>
</gene>
<keyword evidence="3" id="KW-1185">Reference proteome</keyword>
<dbReference type="EMBL" id="CP080507">
    <property type="protein sequence ID" value="QYM78205.1"/>
    <property type="molecule type" value="Genomic_DNA"/>
</dbReference>
<dbReference type="Gene3D" id="2.60.120.620">
    <property type="entry name" value="q2cbj1_9rhob like domain"/>
    <property type="match status" value="1"/>
</dbReference>
<keyword evidence="2" id="KW-0223">Dioxygenase</keyword>
<dbReference type="SUPFAM" id="SSF51197">
    <property type="entry name" value="Clavaminate synthase-like"/>
    <property type="match status" value="1"/>
</dbReference>
<accession>A0A8F9XGG7</accession>
<sequence length="231" mass="25453">MKTHLPADLAARYERDGFVILSELLSAKECDTLKTEAQRLLAEKAKPGASVFLHVAVASAAFRALAEDPRLVAPLRQVMPHGVMFMSDKLVYKSADKTFSTPWHIDCFYWRNTRPKLSVWIPLDDAAAENGTLTVVPGSHKRDWQMVKKGLPNGEFGDEVSNGDWREGDVVTCAIKRGSAIIFSDRLVHGSTRNTAGKDRYAIISTYHAPAADEPFDLDFPARKVLVAAGA</sequence>
<dbReference type="InterPro" id="IPR008775">
    <property type="entry name" value="Phytyl_CoA_dOase-like"/>
</dbReference>
<dbReference type="AlphaFoldDB" id="A0A8F9XGG7"/>
<dbReference type="PANTHER" id="PTHR20883">
    <property type="entry name" value="PHYTANOYL-COA DIOXYGENASE DOMAIN CONTAINING 1"/>
    <property type="match status" value="1"/>
</dbReference>
<evidence type="ECO:0000256" key="1">
    <source>
        <dbReference type="ARBA" id="ARBA00001954"/>
    </source>
</evidence>
<evidence type="ECO:0000313" key="3">
    <source>
        <dbReference type="Proteomes" id="UP000825051"/>
    </source>
</evidence>
<dbReference type="Proteomes" id="UP000825051">
    <property type="component" value="Chromosome"/>
</dbReference>
<reference evidence="2" key="1">
    <citation type="submission" date="2021-08" db="EMBL/GenBank/DDBJ databases">
        <title>Genome of a novel bacterium of the phylum Verrucomicrobia, Oleiharenicola sp. KSB-15.</title>
        <authorList>
            <person name="Chung J.-H."/>
            <person name="Ahn J.-H."/>
            <person name="Yoon Y."/>
            <person name="Kim D.-Y."/>
            <person name="An S.-H."/>
            <person name="Park I."/>
            <person name="Yeon J."/>
        </authorList>
    </citation>
    <scope>NUCLEOTIDE SEQUENCE</scope>
    <source>
        <strain evidence="2">KSB-15</strain>
    </source>
</reference>
<dbReference type="RefSeq" id="WP_220161309.1">
    <property type="nucleotide sequence ID" value="NZ_CP080507.1"/>
</dbReference>
<proteinExistence type="predicted"/>
<dbReference type="GO" id="GO:0005506">
    <property type="term" value="F:iron ion binding"/>
    <property type="evidence" value="ECO:0007669"/>
    <property type="project" value="UniProtKB-ARBA"/>
</dbReference>
<dbReference type="Pfam" id="PF05721">
    <property type="entry name" value="PhyH"/>
    <property type="match status" value="1"/>
</dbReference>
<name>A0A8F9XGG7_9BACT</name>
<dbReference type="GO" id="GO:0016706">
    <property type="term" value="F:2-oxoglutarate-dependent dioxygenase activity"/>
    <property type="evidence" value="ECO:0007669"/>
    <property type="project" value="UniProtKB-ARBA"/>
</dbReference>
<comment type="cofactor">
    <cofactor evidence="1">
        <name>Fe(2+)</name>
        <dbReference type="ChEBI" id="CHEBI:29033"/>
    </cofactor>
</comment>
<organism evidence="2 3">
    <name type="scientific">Horticoccus luteus</name>
    <dbReference type="NCBI Taxonomy" id="2862869"/>
    <lineage>
        <taxon>Bacteria</taxon>
        <taxon>Pseudomonadati</taxon>
        <taxon>Verrucomicrobiota</taxon>
        <taxon>Opitutia</taxon>
        <taxon>Opitutales</taxon>
        <taxon>Opitutaceae</taxon>
        <taxon>Horticoccus</taxon>
    </lineage>
</organism>
<keyword evidence="2" id="KW-0560">Oxidoreductase</keyword>
<dbReference type="KEGG" id="ole:K0B96_12960"/>
<dbReference type="PANTHER" id="PTHR20883:SF48">
    <property type="entry name" value="ECTOINE DIOXYGENASE"/>
    <property type="match status" value="1"/>
</dbReference>